<dbReference type="Proteomes" id="UP000294847">
    <property type="component" value="Chromosome 7"/>
</dbReference>
<dbReference type="Gene3D" id="1.20.120.1240">
    <property type="entry name" value="Dynamin, middle domain"/>
    <property type="match status" value="1"/>
</dbReference>
<dbReference type="InterPro" id="IPR001401">
    <property type="entry name" value="Dynamin_GTPase"/>
</dbReference>
<dbReference type="InterPro" id="IPR022812">
    <property type="entry name" value="Dynamin"/>
</dbReference>
<dbReference type="GO" id="GO:0048312">
    <property type="term" value="P:intracellular distribution of mitochondria"/>
    <property type="evidence" value="ECO:0007669"/>
    <property type="project" value="TreeGrafter"/>
</dbReference>
<dbReference type="PANTHER" id="PTHR11566:SF21">
    <property type="entry name" value="DYNAMIN RELATED PROTEIN 1, ISOFORM A"/>
    <property type="match status" value="1"/>
</dbReference>
<feature type="domain" description="GED" evidence="4">
    <location>
        <begin position="625"/>
        <end position="711"/>
    </location>
</feature>
<organism evidence="6 7">
    <name type="scientific">Pyricularia oryzae</name>
    <name type="common">Rice blast fungus</name>
    <name type="synonym">Magnaporthe oryzae</name>
    <dbReference type="NCBI Taxonomy" id="318829"/>
    <lineage>
        <taxon>Eukaryota</taxon>
        <taxon>Fungi</taxon>
        <taxon>Dikarya</taxon>
        <taxon>Ascomycota</taxon>
        <taxon>Pezizomycotina</taxon>
        <taxon>Sordariomycetes</taxon>
        <taxon>Sordariomycetidae</taxon>
        <taxon>Magnaporthales</taxon>
        <taxon>Pyriculariaceae</taxon>
        <taxon>Pyricularia</taxon>
    </lineage>
</organism>
<dbReference type="GO" id="GO:0005874">
    <property type="term" value="C:microtubule"/>
    <property type="evidence" value="ECO:0007669"/>
    <property type="project" value="TreeGrafter"/>
</dbReference>
<dbReference type="GO" id="GO:0005739">
    <property type="term" value="C:mitochondrion"/>
    <property type="evidence" value="ECO:0007669"/>
    <property type="project" value="TreeGrafter"/>
</dbReference>
<gene>
    <name evidence="6" type="ORF">PoMZ_13627</name>
</gene>
<evidence type="ECO:0000256" key="3">
    <source>
        <dbReference type="SAM" id="Coils"/>
    </source>
</evidence>
<dbReference type="CDD" id="cd08771">
    <property type="entry name" value="DLP_1"/>
    <property type="match status" value="1"/>
</dbReference>
<dbReference type="PROSITE" id="PS51718">
    <property type="entry name" value="G_DYNAMIN_2"/>
    <property type="match status" value="1"/>
</dbReference>
<dbReference type="GO" id="GO:0006897">
    <property type="term" value="P:endocytosis"/>
    <property type="evidence" value="ECO:0007669"/>
    <property type="project" value="TreeGrafter"/>
</dbReference>
<evidence type="ECO:0000259" key="5">
    <source>
        <dbReference type="PROSITE" id="PS51718"/>
    </source>
</evidence>
<evidence type="ECO:0000313" key="6">
    <source>
        <dbReference type="EMBL" id="QBZ66644.1"/>
    </source>
</evidence>
<dbReference type="PROSITE" id="PS51388">
    <property type="entry name" value="GED"/>
    <property type="match status" value="1"/>
</dbReference>
<evidence type="ECO:0000256" key="2">
    <source>
        <dbReference type="ARBA" id="ARBA00023134"/>
    </source>
</evidence>
<dbReference type="AlphaFoldDB" id="A0A4P7NVJ9"/>
<dbReference type="GO" id="GO:0016559">
    <property type="term" value="P:peroxisome fission"/>
    <property type="evidence" value="ECO:0007669"/>
    <property type="project" value="TreeGrafter"/>
</dbReference>
<dbReference type="Pfam" id="PF01031">
    <property type="entry name" value="Dynamin_M"/>
    <property type="match status" value="1"/>
</dbReference>
<accession>A0A4P7NVJ9</accession>
<dbReference type="InterPro" id="IPR027417">
    <property type="entry name" value="P-loop_NTPase"/>
</dbReference>
<dbReference type="GO" id="GO:0003924">
    <property type="term" value="F:GTPase activity"/>
    <property type="evidence" value="ECO:0007669"/>
    <property type="project" value="InterPro"/>
</dbReference>
<evidence type="ECO:0000259" key="4">
    <source>
        <dbReference type="PROSITE" id="PS51388"/>
    </source>
</evidence>
<keyword evidence="1" id="KW-0547">Nucleotide-binding</keyword>
<dbReference type="SMART" id="SM00053">
    <property type="entry name" value="DYNc"/>
    <property type="match status" value="1"/>
</dbReference>
<dbReference type="PANTHER" id="PTHR11566">
    <property type="entry name" value="DYNAMIN"/>
    <property type="match status" value="1"/>
</dbReference>
<name>A0A4P7NVJ9_PYROR</name>
<sequence length="711" mass="80714">MRSEEPSASSSVVRDLNSSRSTERINQIDQVRAYGIGDVVSLPQLVVCGDQSAGKSSVLESVTNIPFPRKSGLCTRFPTEIILRHNSTATRIMATIHPHASRPEGKRDALLQYRRVLADISELPDVIEQVSALMEIRGYADHSLGNAFASDVLRIEFVGQTNLNLTIVDLPGLISVANEEQTEEDIQLVKDMVKGYVQSSRTIVLAVVQATNDIANQVIIQLARQYDPEGQRTVGIITKADLINEGSEASLAQLANNQANIKLNLGFFLLKNPKPSEIEEGIKPEQRSQRELRFFSEPVWKQHLDMSRVGAENLKLFLQDLLDAHIEKEMPQVVEDIRKVLRTTEESLTRLGQARPTVGHIRIFLTQVSTSFAQLVQAALDGNYHGPYYEFFDHVEDSRLRAVVHKINGKFATDIRTHGKQRVLRPAESEIDWTPDENSIKENNEKELFVTQEEMKNWVKKVYLRTRGRELPGNYNHVLLAELFLEQSSRWLPIATAHVESIIAIVTRWLQHATRVVLPEDKLRGDVLAICSQWMEDAGNDALMELDKLKKDEQRQPITYNHYYTDNIQKSRHGFLREAVEGAIKDTASSDYHGKLHVSNIPMDIEKFLEAMKRKVNVDMDDQACAEAMAGLEAYYKVAMKTFVDNVCRQVVERHIIAPLPEIFSPVTVSRFTDDELLQIGSESEKQNRKREELRARAKKLRSSLENLQRR</sequence>
<dbReference type="InterPro" id="IPR030381">
    <property type="entry name" value="G_DYNAMIN_dom"/>
</dbReference>
<dbReference type="GO" id="GO:0008017">
    <property type="term" value="F:microtubule binding"/>
    <property type="evidence" value="ECO:0007669"/>
    <property type="project" value="TreeGrafter"/>
</dbReference>
<protein>
    <recommendedName>
        <fullName evidence="8">Interferon-induced GTP-binding protein Mx2</fullName>
    </recommendedName>
</protein>
<evidence type="ECO:0008006" key="8">
    <source>
        <dbReference type="Google" id="ProtNLM"/>
    </source>
</evidence>
<feature type="coiled-coil region" evidence="3">
    <location>
        <begin position="684"/>
        <end position="711"/>
    </location>
</feature>
<reference evidence="6 7" key="1">
    <citation type="journal article" date="2019" name="Mol. Biol. Evol.">
        <title>Blast fungal genomes show frequent chromosomal changes, gene gains and losses, and effector gene turnover.</title>
        <authorList>
            <person name="Gomez Luciano L.B."/>
            <person name="Jason Tsai I."/>
            <person name="Chuma I."/>
            <person name="Tosa Y."/>
            <person name="Chen Y.H."/>
            <person name="Li J.Y."/>
            <person name="Li M.Y."/>
            <person name="Jade Lu M.Y."/>
            <person name="Nakayashiki H."/>
            <person name="Li W.H."/>
        </authorList>
    </citation>
    <scope>NUCLEOTIDE SEQUENCE [LARGE SCALE GENOMIC DNA]</scope>
    <source>
        <strain evidence="6">MZ5-1-6</strain>
    </source>
</reference>
<dbReference type="InterPro" id="IPR045063">
    <property type="entry name" value="Dynamin_N"/>
</dbReference>
<dbReference type="InterPro" id="IPR020850">
    <property type="entry name" value="GED_dom"/>
</dbReference>
<dbReference type="InterPro" id="IPR000375">
    <property type="entry name" value="Dynamin_stalk"/>
</dbReference>
<dbReference type="GO" id="GO:0000266">
    <property type="term" value="P:mitochondrial fission"/>
    <property type="evidence" value="ECO:0007669"/>
    <property type="project" value="TreeGrafter"/>
</dbReference>
<proteinExistence type="predicted"/>
<evidence type="ECO:0000313" key="7">
    <source>
        <dbReference type="Proteomes" id="UP000294847"/>
    </source>
</evidence>
<dbReference type="Gene3D" id="3.40.50.300">
    <property type="entry name" value="P-loop containing nucleotide triphosphate hydrolases"/>
    <property type="match status" value="1"/>
</dbReference>
<dbReference type="SUPFAM" id="SSF52540">
    <property type="entry name" value="P-loop containing nucleoside triphosphate hydrolases"/>
    <property type="match status" value="1"/>
</dbReference>
<dbReference type="FunFam" id="3.40.50.300:FF:001425">
    <property type="entry name" value="Dynamin GTPase, putative"/>
    <property type="match status" value="1"/>
</dbReference>
<dbReference type="GO" id="GO:0016020">
    <property type="term" value="C:membrane"/>
    <property type="evidence" value="ECO:0007669"/>
    <property type="project" value="TreeGrafter"/>
</dbReference>
<feature type="domain" description="Dynamin-type G" evidence="5">
    <location>
        <begin position="39"/>
        <end position="331"/>
    </location>
</feature>
<keyword evidence="3" id="KW-0175">Coiled coil</keyword>
<dbReference type="GO" id="GO:0005525">
    <property type="term" value="F:GTP binding"/>
    <property type="evidence" value="ECO:0007669"/>
    <property type="project" value="InterPro"/>
</dbReference>
<dbReference type="Pfam" id="PF00350">
    <property type="entry name" value="Dynamin_N"/>
    <property type="match status" value="1"/>
</dbReference>
<dbReference type="PRINTS" id="PR00195">
    <property type="entry name" value="DYNAMIN"/>
</dbReference>
<evidence type="ECO:0000256" key="1">
    <source>
        <dbReference type="ARBA" id="ARBA00022741"/>
    </source>
</evidence>
<keyword evidence="2" id="KW-0342">GTP-binding</keyword>
<dbReference type="EMBL" id="CP034210">
    <property type="protein sequence ID" value="QBZ66644.1"/>
    <property type="molecule type" value="Genomic_DNA"/>
</dbReference>